<dbReference type="EMBL" id="VYZN01000055">
    <property type="protein sequence ID" value="KAE9526235.1"/>
    <property type="molecule type" value="Genomic_DNA"/>
</dbReference>
<name>A0A6G0T7G2_APHGL</name>
<evidence type="ECO:0000313" key="4">
    <source>
        <dbReference type="Proteomes" id="UP000475862"/>
    </source>
</evidence>
<accession>A0A6G0T7G2</accession>
<keyword evidence="4" id="KW-1185">Reference proteome</keyword>
<feature type="coiled-coil region" evidence="1">
    <location>
        <begin position="64"/>
        <end position="91"/>
    </location>
</feature>
<protein>
    <submittedName>
        <fullName evidence="3">Uncharacterized protein</fullName>
    </submittedName>
</protein>
<keyword evidence="1" id="KW-0175">Coiled coil</keyword>
<feature type="region of interest" description="Disordered" evidence="2">
    <location>
        <begin position="1"/>
        <end position="29"/>
    </location>
</feature>
<proteinExistence type="predicted"/>
<evidence type="ECO:0000313" key="3">
    <source>
        <dbReference type="EMBL" id="KAE9526235.1"/>
    </source>
</evidence>
<evidence type="ECO:0000256" key="1">
    <source>
        <dbReference type="SAM" id="Coils"/>
    </source>
</evidence>
<organism evidence="3 4">
    <name type="scientific">Aphis glycines</name>
    <name type="common">Soybean aphid</name>
    <dbReference type="NCBI Taxonomy" id="307491"/>
    <lineage>
        <taxon>Eukaryota</taxon>
        <taxon>Metazoa</taxon>
        <taxon>Ecdysozoa</taxon>
        <taxon>Arthropoda</taxon>
        <taxon>Hexapoda</taxon>
        <taxon>Insecta</taxon>
        <taxon>Pterygota</taxon>
        <taxon>Neoptera</taxon>
        <taxon>Paraneoptera</taxon>
        <taxon>Hemiptera</taxon>
        <taxon>Sternorrhyncha</taxon>
        <taxon>Aphidomorpha</taxon>
        <taxon>Aphidoidea</taxon>
        <taxon>Aphididae</taxon>
        <taxon>Aphidini</taxon>
        <taxon>Aphis</taxon>
        <taxon>Aphis</taxon>
    </lineage>
</organism>
<evidence type="ECO:0000256" key="2">
    <source>
        <dbReference type="SAM" id="MobiDB-lite"/>
    </source>
</evidence>
<reference evidence="3 4" key="1">
    <citation type="submission" date="2019-08" db="EMBL/GenBank/DDBJ databases">
        <title>The genome of the soybean aphid Biotype 1, its phylome, world population structure and adaptation to the North American continent.</title>
        <authorList>
            <person name="Giordano R."/>
            <person name="Donthu R.K."/>
            <person name="Hernandez A.G."/>
            <person name="Wright C.L."/>
            <person name="Zimin A.V."/>
        </authorList>
    </citation>
    <scope>NUCLEOTIDE SEQUENCE [LARGE SCALE GENOMIC DNA]</scope>
    <source>
        <tissue evidence="3">Whole aphids</tissue>
    </source>
</reference>
<dbReference type="Proteomes" id="UP000475862">
    <property type="component" value="Unassembled WGS sequence"/>
</dbReference>
<dbReference type="AlphaFoldDB" id="A0A6G0T7G2"/>
<sequence length="473" mass="53012">METVSEEAPKRTLGEADDDGNGTKRLKTDPETYQFLSTVENIKTVNDPKKWNILPSIVYDLLALLKKTEKLKSVEEKRDKLDTDFKEVSLNQNCQEKLLNNASKHDNLKEEDKCHKISIEDSNLKVPNTTKASIQNTNTLDLSSEYITENVPKKSKASPVQLFVENTAVHKAEEIKVDSNRKTIVVKELHTSIDNAYHLSVSTNNFPCTDPFTNDISKAVMSTESVSNVATSTYNIYNTPFLAASGINITNTLNTFTNSIYNTAVHSSKSSTTIIVPENITQQVISITKKNFREQMFEILNEKCFNSISKILLTKPPLCTCKGCTFVTSLPIKQSAAYSLLFTSNDLESSNVPDAGSSISPKNDCNSNQSNTPCRYQKTLTYEDSPKNIWINHLTSLINKKDSSSKNCHHTTNKIDASKKLNSVHNVINKVHKITRHISSNLPFCSKCKGPKLNKYNSCKCSRSLNRCYKKDK</sequence>
<dbReference type="OrthoDB" id="6629217at2759"/>
<gene>
    <name evidence="3" type="ORF">AGLY_013866</name>
</gene>
<comment type="caution">
    <text evidence="3">The sequence shown here is derived from an EMBL/GenBank/DDBJ whole genome shotgun (WGS) entry which is preliminary data.</text>
</comment>